<dbReference type="Gene3D" id="3.40.50.300">
    <property type="entry name" value="P-loop containing nucleotide triphosphate hydrolases"/>
    <property type="match status" value="1"/>
</dbReference>
<feature type="domain" description="ABC transporter" evidence="4">
    <location>
        <begin position="11"/>
        <end position="229"/>
    </location>
</feature>
<evidence type="ECO:0000256" key="1">
    <source>
        <dbReference type="ARBA" id="ARBA00005417"/>
    </source>
</evidence>
<dbReference type="InterPro" id="IPR003593">
    <property type="entry name" value="AAA+_ATPase"/>
</dbReference>
<dbReference type="SUPFAM" id="SSF52540">
    <property type="entry name" value="P-loop containing nucleoside triphosphate hydrolases"/>
    <property type="match status" value="1"/>
</dbReference>
<organism evidence="5 6">
    <name type="scientific">candidate division WOR-3 bacterium JGI_Cruoil_03_51_56</name>
    <dbReference type="NCBI Taxonomy" id="1973747"/>
    <lineage>
        <taxon>Bacteria</taxon>
        <taxon>Bacteria division WOR-3</taxon>
    </lineage>
</organism>
<dbReference type="EMBL" id="NOZP01000080">
    <property type="protein sequence ID" value="OYD15905.1"/>
    <property type="molecule type" value="Genomic_DNA"/>
</dbReference>
<dbReference type="GO" id="GO:0016887">
    <property type="term" value="F:ATP hydrolysis activity"/>
    <property type="evidence" value="ECO:0007669"/>
    <property type="project" value="InterPro"/>
</dbReference>
<reference evidence="5 6" key="1">
    <citation type="submission" date="2017-07" db="EMBL/GenBank/DDBJ databases">
        <title>Recovery of genomes from metagenomes via a dereplication, aggregation, and scoring strategy.</title>
        <authorList>
            <person name="Sieber C.M."/>
            <person name="Probst A.J."/>
            <person name="Sharrar A."/>
            <person name="Thomas B.C."/>
            <person name="Hess M."/>
            <person name="Tringe S.G."/>
            <person name="Banfield J.F."/>
        </authorList>
    </citation>
    <scope>NUCLEOTIDE SEQUENCE [LARGE SCALE GENOMIC DNA]</scope>
    <source>
        <strain evidence="5">JGI_Cruoil_03_51_56</strain>
    </source>
</reference>
<dbReference type="FunFam" id="3.40.50.300:FF:000056">
    <property type="entry name" value="Cell division ATP-binding protein FtsE"/>
    <property type="match status" value="1"/>
</dbReference>
<dbReference type="InterPro" id="IPR015854">
    <property type="entry name" value="ABC_transpr_LolD-like"/>
</dbReference>
<evidence type="ECO:0000256" key="2">
    <source>
        <dbReference type="ARBA" id="ARBA00022741"/>
    </source>
</evidence>
<protein>
    <recommendedName>
        <fullName evidence="4">ABC transporter domain-containing protein</fullName>
    </recommendedName>
</protein>
<gene>
    <name evidence="5" type="ORF">CH330_04425</name>
</gene>
<evidence type="ECO:0000259" key="4">
    <source>
        <dbReference type="PROSITE" id="PS50893"/>
    </source>
</evidence>
<dbReference type="GO" id="GO:0005524">
    <property type="term" value="F:ATP binding"/>
    <property type="evidence" value="ECO:0007669"/>
    <property type="project" value="UniProtKB-KW"/>
</dbReference>
<sequence length="229" mass="25483">MNEFESTSPIVELTGVSKLYQHSWPALTDISMQIEKGDFVFILGATGAGKTTLLRLLYRADLPDSGEIRALGYDLNHIARKDISSLRKRIGVIFQDFKLLAERTAYENLEFVLRSIGMKSDLIPVKIQETMTQIGILHRKDAYPHELSGGEQQKISIARALVKEPELLLADEPTGNIDPKGSADILNILKDVNYQGTTVIMCTHDAEIAMGSRRRCITLDAGRIVRDAD</sequence>
<keyword evidence="3" id="KW-0067">ATP-binding</keyword>
<dbReference type="AlphaFoldDB" id="A0A235BWJ4"/>
<dbReference type="GO" id="GO:0022857">
    <property type="term" value="F:transmembrane transporter activity"/>
    <property type="evidence" value="ECO:0007669"/>
    <property type="project" value="TreeGrafter"/>
</dbReference>
<evidence type="ECO:0000313" key="6">
    <source>
        <dbReference type="Proteomes" id="UP000215559"/>
    </source>
</evidence>
<dbReference type="PANTHER" id="PTHR24220:SF470">
    <property type="entry name" value="CELL DIVISION ATP-BINDING PROTEIN FTSE"/>
    <property type="match status" value="1"/>
</dbReference>
<comment type="caution">
    <text evidence="5">The sequence shown here is derived from an EMBL/GenBank/DDBJ whole genome shotgun (WGS) entry which is preliminary data.</text>
</comment>
<dbReference type="InterPro" id="IPR003439">
    <property type="entry name" value="ABC_transporter-like_ATP-bd"/>
</dbReference>
<proteinExistence type="inferred from homology"/>
<keyword evidence="2" id="KW-0547">Nucleotide-binding</keyword>
<dbReference type="InterPro" id="IPR027417">
    <property type="entry name" value="P-loop_NTPase"/>
</dbReference>
<dbReference type="GO" id="GO:0005886">
    <property type="term" value="C:plasma membrane"/>
    <property type="evidence" value="ECO:0007669"/>
    <property type="project" value="TreeGrafter"/>
</dbReference>
<comment type="similarity">
    <text evidence="1">Belongs to the ABC transporter superfamily.</text>
</comment>
<dbReference type="Proteomes" id="UP000215559">
    <property type="component" value="Unassembled WGS sequence"/>
</dbReference>
<accession>A0A235BWJ4</accession>
<dbReference type="PANTHER" id="PTHR24220">
    <property type="entry name" value="IMPORT ATP-BINDING PROTEIN"/>
    <property type="match status" value="1"/>
</dbReference>
<dbReference type="InterPro" id="IPR017871">
    <property type="entry name" value="ABC_transporter-like_CS"/>
</dbReference>
<evidence type="ECO:0000313" key="5">
    <source>
        <dbReference type="EMBL" id="OYD15905.1"/>
    </source>
</evidence>
<dbReference type="Pfam" id="PF00005">
    <property type="entry name" value="ABC_tran"/>
    <property type="match status" value="1"/>
</dbReference>
<evidence type="ECO:0000256" key="3">
    <source>
        <dbReference type="ARBA" id="ARBA00022840"/>
    </source>
</evidence>
<name>A0A235BWJ4_UNCW3</name>
<dbReference type="SMART" id="SM00382">
    <property type="entry name" value="AAA"/>
    <property type="match status" value="1"/>
</dbReference>
<dbReference type="PROSITE" id="PS50893">
    <property type="entry name" value="ABC_TRANSPORTER_2"/>
    <property type="match status" value="1"/>
</dbReference>
<dbReference type="PROSITE" id="PS00211">
    <property type="entry name" value="ABC_TRANSPORTER_1"/>
    <property type="match status" value="1"/>
</dbReference>